<dbReference type="AlphaFoldDB" id="A0A4Y2NWQ5"/>
<sequence>KNKVPRFPEWLKYLQGTVGIRSKAIHNKSNVRPNVNTMGEVKIAPGGRIEEKRRSRDRRRTPWTRNSRFCFVIQEIVWHLRAVTDAYKSLTVNQWAVTDGCVNAKNKSSRCVINW</sequence>
<accession>A0A4Y2NWQ5</accession>
<protein>
    <submittedName>
        <fullName evidence="1">Uncharacterized protein</fullName>
    </submittedName>
</protein>
<gene>
    <name evidence="1" type="ORF">AVEN_170868_1</name>
</gene>
<comment type="caution">
    <text evidence="1">The sequence shown here is derived from an EMBL/GenBank/DDBJ whole genome shotgun (WGS) entry which is preliminary data.</text>
</comment>
<name>A0A4Y2NWQ5_ARAVE</name>
<proteinExistence type="predicted"/>
<feature type="non-terminal residue" evidence="1">
    <location>
        <position position="1"/>
    </location>
</feature>
<organism evidence="1 2">
    <name type="scientific">Araneus ventricosus</name>
    <name type="common">Orbweaver spider</name>
    <name type="synonym">Epeira ventricosa</name>
    <dbReference type="NCBI Taxonomy" id="182803"/>
    <lineage>
        <taxon>Eukaryota</taxon>
        <taxon>Metazoa</taxon>
        <taxon>Ecdysozoa</taxon>
        <taxon>Arthropoda</taxon>
        <taxon>Chelicerata</taxon>
        <taxon>Arachnida</taxon>
        <taxon>Araneae</taxon>
        <taxon>Araneomorphae</taxon>
        <taxon>Entelegynae</taxon>
        <taxon>Araneoidea</taxon>
        <taxon>Araneidae</taxon>
        <taxon>Araneus</taxon>
    </lineage>
</organism>
<dbReference type="Proteomes" id="UP000499080">
    <property type="component" value="Unassembled WGS sequence"/>
</dbReference>
<reference evidence="1 2" key="1">
    <citation type="journal article" date="2019" name="Sci. Rep.">
        <title>Orb-weaving spider Araneus ventricosus genome elucidates the spidroin gene catalogue.</title>
        <authorList>
            <person name="Kono N."/>
            <person name="Nakamura H."/>
            <person name="Ohtoshi R."/>
            <person name="Moran D.A.P."/>
            <person name="Shinohara A."/>
            <person name="Yoshida Y."/>
            <person name="Fujiwara M."/>
            <person name="Mori M."/>
            <person name="Tomita M."/>
            <person name="Arakawa K."/>
        </authorList>
    </citation>
    <scope>NUCLEOTIDE SEQUENCE [LARGE SCALE GENOMIC DNA]</scope>
</reference>
<dbReference type="EMBL" id="BGPR01129926">
    <property type="protein sequence ID" value="GBN43323.1"/>
    <property type="molecule type" value="Genomic_DNA"/>
</dbReference>
<evidence type="ECO:0000313" key="1">
    <source>
        <dbReference type="EMBL" id="GBN43323.1"/>
    </source>
</evidence>
<evidence type="ECO:0000313" key="2">
    <source>
        <dbReference type="Proteomes" id="UP000499080"/>
    </source>
</evidence>
<keyword evidence="2" id="KW-1185">Reference proteome</keyword>